<protein>
    <recommendedName>
        <fullName evidence="2">Glycine cleavage system P-protein N-terminal domain-containing protein</fullName>
    </recommendedName>
</protein>
<dbReference type="GO" id="GO:0009116">
    <property type="term" value="P:nucleoside metabolic process"/>
    <property type="evidence" value="ECO:0007669"/>
    <property type="project" value="InterPro"/>
</dbReference>
<organism evidence="3">
    <name type="scientific">marine sediment metagenome</name>
    <dbReference type="NCBI Taxonomy" id="412755"/>
    <lineage>
        <taxon>unclassified sequences</taxon>
        <taxon>metagenomes</taxon>
        <taxon>ecological metagenomes</taxon>
    </lineage>
</organism>
<dbReference type="EMBL" id="BARS01024438">
    <property type="protein sequence ID" value="GAG07903.1"/>
    <property type="molecule type" value="Genomic_DNA"/>
</dbReference>
<proteinExistence type="predicted"/>
<keyword evidence="1" id="KW-0560">Oxidoreductase</keyword>
<dbReference type="InterPro" id="IPR049315">
    <property type="entry name" value="GDC-P_N"/>
</dbReference>
<sequence length="241" mass="26328">MPEYRVFVGAGSYEHFIPSSVLSLLGRSEFVTAYTPYQPEMSQGTLQGIFEYQTLACHLLGMEVANASMYDGASALAEALLMATRITKRRKVVISTLIHPHYREVVKTYLRPTGYEVVELPYLEDGKTDLSALDGMTELAAIAVQSPNFFGCIEDLDAVHERALEREAMFIASFTEPLAYGLLKNPGSCGADIVCGEGQSLGLPQSFGGPSLGVFATKMKYVRRMPGRLVGKTVDRAGRRG</sequence>
<dbReference type="PANTHER" id="PTHR42806">
    <property type="entry name" value="GLYCINE CLEAVAGE SYSTEM P-PROTEIN"/>
    <property type="match status" value="1"/>
</dbReference>
<feature type="non-terminal residue" evidence="3">
    <location>
        <position position="241"/>
    </location>
</feature>
<dbReference type="AlphaFoldDB" id="X0V5X5"/>
<dbReference type="InterPro" id="IPR015424">
    <property type="entry name" value="PyrdxlP-dep_Trfase"/>
</dbReference>
<dbReference type="GO" id="GO:0004375">
    <property type="term" value="F:glycine dehydrogenase (decarboxylating) activity"/>
    <property type="evidence" value="ECO:0007669"/>
    <property type="project" value="InterPro"/>
</dbReference>
<gene>
    <name evidence="3" type="ORF">S01H1_38798</name>
</gene>
<dbReference type="PANTHER" id="PTHR42806:SF1">
    <property type="entry name" value="GLYCINE DEHYDROGENASE (DECARBOXYLATING)"/>
    <property type="match status" value="1"/>
</dbReference>
<accession>X0V5X5</accession>
<reference evidence="3" key="1">
    <citation type="journal article" date="2014" name="Front. Microbiol.">
        <title>High frequency of phylogenetically diverse reductive dehalogenase-homologous genes in deep subseafloor sedimentary metagenomes.</title>
        <authorList>
            <person name="Kawai M."/>
            <person name="Futagami T."/>
            <person name="Toyoda A."/>
            <person name="Takaki Y."/>
            <person name="Nishi S."/>
            <person name="Hori S."/>
            <person name="Arai W."/>
            <person name="Tsubouchi T."/>
            <person name="Morono Y."/>
            <person name="Uchiyama I."/>
            <person name="Ito T."/>
            <person name="Fujiyama A."/>
            <person name="Inagaki F."/>
            <person name="Takami H."/>
        </authorList>
    </citation>
    <scope>NUCLEOTIDE SEQUENCE</scope>
    <source>
        <strain evidence="3">Expedition CK06-06</strain>
    </source>
</reference>
<dbReference type="InterPro" id="IPR015421">
    <property type="entry name" value="PyrdxlP-dep_Trfase_major"/>
</dbReference>
<dbReference type="SUPFAM" id="SSF53383">
    <property type="entry name" value="PLP-dependent transferases"/>
    <property type="match status" value="1"/>
</dbReference>
<evidence type="ECO:0000313" key="3">
    <source>
        <dbReference type="EMBL" id="GAG07903.1"/>
    </source>
</evidence>
<feature type="domain" description="Glycine cleavage system P-protein N-terminal" evidence="2">
    <location>
        <begin position="4"/>
        <end position="240"/>
    </location>
</feature>
<dbReference type="Gene3D" id="3.40.640.10">
    <property type="entry name" value="Type I PLP-dependent aspartate aminotransferase-like (Major domain)"/>
    <property type="match status" value="1"/>
</dbReference>
<dbReference type="InterPro" id="IPR023010">
    <property type="entry name" value="GcvPA"/>
</dbReference>
<evidence type="ECO:0000256" key="1">
    <source>
        <dbReference type="ARBA" id="ARBA00023002"/>
    </source>
</evidence>
<evidence type="ECO:0000259" key="2">
    <source>
        <dbReference type="Pfam" id="PF02347"/>
    </source>
</evidence>
<name>X0V5X5_9ZZZZ</name>
<comment type="caution">
    <text evidence="3">The sequence shown here is derived from an EMBL/GenBank/DDBJ whole genome shotgun (WGS) entry which is preliminary data.</text>
</comment>
<dbReference type="Pfam" id="PF02347">
    <property type="entry name" value="GDC-P"/>
    <property type="match status" value="1"/>
</dbReference>